<dbReference type="GO" id="GO:0008408">
    <property type="term" value="F:3'-5' exonuclease activity"/>
    <property type="evidence" value="ECO:0007669"/>
    <property type="project" value="UniProtKB-ARBA"/>
</dbReference>
<dbReference type="InterPro" id="IPR051132">
    <property type="entry name" value="3-5_Exonuclease_domain"/>
</dbReference>
<accession>A0ABC8Z9E6</accession>
<evidence type="ECO:0000313" key="4">
    <source>
        <dbReference type="EMBL" id="CAL4955324.1"/>
    </source>
</evidence>
<evidence type="ECO:0000256" key="2">
    <source>
        <dbReference type="ARBA" id="ARBA00022801"/>
    </source>
</evidence>
<dbReference type="InterPro" id="IPR002562">
    <property type="entry name" value="3'-5'_exonuclease_dom"/>
</dbReference>
<gene>
    <name evidence="4" type="ORF">URODEC1_LOCUS41362</name>
</gene>
<dbReference type="EMBL" id="OZ075128">
    <property type="protein sequence ID" value="CAL4955324.1"/>
    <property type="molecule type" value="Genomic_DNA"/>
</dbReference>
<keyword evidence="1" id="KW-0540">Nuclease</keyword>
<reference evidence="4 5" key="2">
    <citation type="submission" date="2024-10" db="EMBL/GenBank/DDBJ databases">
        <authorList>
            <person name="Ryan C."/>
        </authorList>
    </citation>
    <scope>NUCLEOTIDE SEQUENCE [LARGE SCALE GENOMIC DNA]</scope>
</reference>
<dbReference type="CDD" id="cd06141">
    <property type="entry name" value="WRN_exo"/>
    <property type="match status" value="1"/>
</dbReference>
<organism evidence="4 5">
    <name type="scientific">Urochloa decumbens</name>
    <dbReference type="NCBI Taxonomy" id="240449"/>
    <lineage>
        <taxon>Eukaryota</taxon>
        <taxon>Viridiplantae</taxon>
        <taxon>Streptophyta</taxon>
        <taxon>Embryophyta</taxon>
        <taxon>Tracheophyta</taxon>
        <taxon>Spermatophyta</taxon>
        <taxon>Magnoliopsida</taxon>
        <taxon>Liliopsida</taxon>
        <taxon>Poales</taxon>
        <taxon>Poaceae</taxon>
        <taxon>PACMAD clade</taxon>
        <taxon>Panicoideae</taxon>
        <taxon>Panicodae</taxon>
        <taxon>Paniceae</taxon>
        <taxon>Melinidinae</taxon>
        <taxon>Urochloa</taxon>
    </lineage>
</organism>
<evidence type="ECO:0000256" key="1">
    <source>
        <dbReference type="ARBA" id="ARBA00022722"/>
    </source>
</evidence>
<dbReference type="PANTHER" id="PTHR13620:SF68">
    <property type="entry name" value="3'-5' EXONUCLEASE DOMAIN-CONTAINING PROTEIN"/>
    <property type="match status" value="1"/>
</dbReference>
<dbReference type="InterPro" id="IPR036397">
    <property type="entry name" value="RNaseH_sf"/>
</dbReference>
<dbReference type="Pfam" id="PF01612">
    <property type="entry name" value="DNA_pol_A_exo1"/>
    <property type="match status" value="1"/>
</dbReference>
<dbReference type="InterPro" id="IPR012337">
    <property type="entry name" value="RNaseH-like_sf"/>
</dbReference>
<evidence type="ECO:0000259" key="3">
    <source>
        <dbReference type="Pfam" id="PF01612"/>
    </source>
</evidence>
<protein>
    <recommendedName>
        <fullName evidence="3">3'-5' exonuclease domain-containing protein</fullName>
    </recommendedName>
</protein>
<dbReference type="PANTHER" id="PTHR13620">
    <property type="entry name" value="3-5 EXONUCLEASE"/>
    <property type="match status" value="1"/>
</dbReference>
<dbReference type="FunFam" id="3.30.420.10:FF:000054">
    <property type="entry name" value="Werner Syndrome-like exonuclease"/>
    <property type="match status" value="1"/>
</dbReference>
<reference evidence="5" key="1">
    <citation type="submission" date="2024-06" db="EMBL/GenBank/DDBJ databases">
        <authorList>
            <person name="Ryan C."/>
        </authorList>
    </citation>
    <scope>NUCLEOTIDE SEQUENCE [LARGE SCALE GENOMIC DNA]</scope>
</reference>
<dbReference type="Proteomes" id="UP001497457">
    <property type="component" value="Chromosome 18b"/>
</dbReference>
<dbReference type="Gene3D" id="3.30.420.10">
    <property type="entry name" value="Ribonuclease H-like superfamily/Ribonuclease H"/>
    <property type="match status" value="1"/>
</dbReference>
<dbReference type="SUPFAM" id="SSF53098">
    <property type="entry name" value="Ribonuclease H-like"/>
    <property type="match status" value="1"/>
</dbReference>
<proteinExistence type="predicted"/>
<dbReference type="AlphaFoldDB" id="A0ABC8Z9E6"/>
<name>A0ABC8Z9E6_9POAL</name>
<evidence type="ECO:0000313" key="5">
    <source>
        <dbReference type="Proteomes" id="UP001497457"/>
    </source>
</evidence>
<keyword evidence="5" id="KW-1185">Reference proteome</keyword>
<sequence>MMMKSTYDTDVVMDDGTVIRTTVTSSGDAVEAFLREVAGTHGHRHLLVGIDTEWRVVLPEDGSSTRPKNKMAVLQLCVGRRGLVFQIFHADRVPAALRDFLACPDHSFLGVAVDGDVKRLAEDCGLAVANAVELRRVAAEALGRPELRGAGLKALTREVVGVHVDKPKRLTMSRWEERRLSAEQVRYACIDAFVSYEIGRLLLTGQCAAEGAAASGGGGGAATISSPFVASAAAVPVA</sequence>
<keyword evidence="2" id="KW-0378">Hydrolase</keyword>
<feature type="domain" description="3'-5' exonuclease" evidence="3">
    <location>
        <begin position="29"/>
        <end position="198"/>
    </location>
</feature>